<dbReference type="Pfam" id="PF02984">
    <property type="entry name" value="Cyclin_C"/>
    <property type="match status" value="1"/>
</dbReference>
<evidence type="ECO:0000259" key="8">
    <source>
        <dbReference type="SMART" id="SM00385"/>
    </source>
</evidence>
<dbReference type="InterPro" id="IPR048258">
    <property type="entry name" value="Cyclins_cyclin-box"/>
</dbReference>
<dbReference type="STRING" id="52838.A0A4S8JDF9"/>
<feature type="compositionally biased region" description="Low complexity" evidence="6">
    <location>
        <begin position="20"/>
        <end position="30"/>
    </location>
</feature>
<dbReference type="SUPFAM" id="SSF47954">
    <property type="entry name" value="Cyclin-like"/>
    <property type="match status" value="2"/>
</dbReference>
<keyword evidence="7" id="KW-0472">Membrane</keyword>
<dbReference type="GO" id="GO:0044772">
    <property type="term" value="P:mitotic cell cycle phase transition"/>
    <property type="evidence" value="ECO:0007669"/>
    <property type="project" value="InterPro"/>
</dbReference>
<evidence type="ECO:0000256" key="4">
    <source>
        <dbReference type="ARBA" id="ARBA00023306"/>
    </source>
</evidence>
<gene>
    <name evidence="10" type="ORF">C4D60_Mb07t05970</name>
</gene>
<feature type="compositionally biased region" description="Polar residues" evidence="6">
    <location>
        <begin position="1"/>
        <end position="14"/>
    </location>
</feature>
<dbReference type="GO" id="GO:0051301">
    <property type="term" value="P:cell division"/>
    <property type="evidence" value="ECO:0007669"/>
    <property type="project" value="UniProtKB-KW"/>
</dbReference>
<feature type="domain" description="Cyclin-like" evidence="8">
    <location>
        <begin position="326"/>
        <end position="408"/>
    </location>
</feature>
<evidence type="ECO:0000256" key="6">
    <source>
        <dbReference type="SAM" id="MobiDB-lite"/>
    </source>
</evidence>
<dbReference type="InterPro" id="IPR039361">
    <property type="entry name" value="Cyclin"/>
</dbReference>
<dbReference type="AlphaFoldDB" id="A0A4S8JDF9"/>
<keyword evidence="7" id="KW-1133">Transmembrane helix</keyword>
<comment type="caution">
    <text evidence="10">The sequence shown here is derived from an EMBL/GenBank/DDBJ whole genome shotgun (WGS) entry which is preliminary data.</text>
</comment>
<feature type="transmembrane region" description="Helical" evidence="7">
    <location>
        <begin position="353"/>
        <end position="374"/>
    </location>
</feature>
<dbReference type="SMART" id="SM01332">
    <property type="entry name" value="Cyclin_C"/>
    <property type="match status" value="1"/>
</dbReference>
<keyword evidence="4" id="KW-0131">Cell cycle</keyword>
<dbReference type="Proteomes" id="UP000317650">
    <property type="component" value="Chromosome 7"/>
</dbReference>
<comment type="similarity">
    <text evidence="1">Belongs to the cyclin family. Cyclin AB subfamily.</text>
</comment>
<keyword evidence="11" id="KW-1185">Reference proteome</keyword>
<protein>
    <submittedName>
        <fullName evidence="10">Uncharacterized protein</fullName>
    </submittedName>
</protein>
<dbReference type="FunFam" id="1.10.472.10:FF:000032">
    <property type="entry name" value="G2/mitotic-specific cyclin-1"/>
    <property type="match status" value="1"/>
</dbReference>
<dbReference type="PROSITE" id="PS00292">
    <property type="entry name" value="CYCLINS"/>
    <property type="match status" value="1"/>
</dbReference>
<dbReference type="InterPro" id="IPR036915">
    <property type="entry name" value="Cyclin-like_sf"/>
</dbReference>
<dbReference type="InterPro" id="IPR006671">
    <property type="entry name" value="Cyclin_N"/>
</dbReference>
<name>A0A4S8JDF9_MUSBA</name>
<dbReference type="CDD" id="cd20567">
    <property type="entry name" value="CYCLIN_AtCycB-like_rpt1"/>
    <property type="match status" value="1"/>
</dbReference>
<feature type="region of interest" description="Disordered" evidence="6">
    <location>
        <begin position="1"/>
        <end position="32"/>
    </location>
</feature>
<keyword evidence="7" id="KW-0812">Transmembrane</keyword>
<feature type="domain" description="Cyclin C-terminal" evidence="9">
    <location>
        <begin position="322"/>
        <end position="439"/>
    </location>
</feature>
<accession>A0A4S8JDF9</accession>
<keyword evidence="2" id="KW-0132">Cell division</keyword>
<evidence type="ECO:0000256" key="3">
    <source>
        <dbReference type="ARBA" id="ARBA00023127"/>
    </source>
</evidence>
<evidence type="ECO:0000256" key="7">
    <source>
        <dbReference type="SAM" id="Phobius"/>
    </source>
</evidence>
<dbReference type="PIRSF" id="PIRSF001771">
    <property type="entry name" value="Cyclin_A_B_D_E"/>
    <property type="match status" value="1"/>
</dbReference>
<keyword evidence="3 5" id="KW-0195">Cyclin</keyword>
<dbReference type="Gene3D" id="1.10.472.10">
    <property type="entry name" value="Cyclin-like"/>
    <property type="match status" value="2"/>
</dbReference>
<evidence type="ECO:0000313" key="10">
    <source>
        <dbReference type="EMBL" id="THU59810.1"/>
    </source>
</evidence>
<dbReference type="Pfam" id="PF00134">
    <property type="entry name" value="Cyclin_N"/>
    <property type="match status" value="1"/>
</dbReference>
<dbReference type="PANTHER" id="PTHR10177">
    <property type="entry name" value="CYCLINS"/>
    <property type="match status" value="1"/>
</dbReference>
<evidence type="ECO:0000313" key="11">
    <source>
        <dbReference type="Proteomes" id="UP000317650"/>
    </source>
</evidence>
<dbReference type="GO" id="GO:0010332">
    <property type="term" value="P:response to gamma radiation"/>
    <property type="evidence" value="ECO:0007669"/>
    <property type="project" value="UniProtKB-ARBA"/>
</dbReference>
<evidence type="ECO:0000256" key="1">
    <source>
        <dbReference type="ARBA" id="ARBA00006955"/>
    </source>
</evidence>
<feature type="domain" description="Cyclin-like" evidence="8">
    <location>
        <begin position="229"/>
        <end position="313"/>
    </location>
</feature>
<dbReference type="GO" id="GO:0016538">
    <property type="term" value="F:cyclin-dependent protein serine/threonine kinase regulator activity"/>
    <property type="evidence" value="ECO:0007669"/>
    <property type="project" value="InterPro"/>
</dbReference>
<evidence type="ECO:0000259" key="9">
    <source>
        <dbReference type="SMART" id="SM01332"/>
    </source>
</evidence>
<dbReference type="InterPro" id="IPR046965">
    <property type="entry name" value="Cyclin_A/B-like"/>
</dbReference>
<dbReference type="InterPro" id="IPR013763">
    <property type="entry name" value="Cyclin-like_dom"/>
</dbReference>
<dbReference type="InterPro" id="IPR004367">
    <property type="entry name" value="Cyclin_C-dom"/>
</dbReference>
<evidence type="ECO:0000256" key="5">
    <source>
        <dbReference type="RuleBase" id="RU000383"/>
    </source>
</evidence>
<proteinExistence type="inferred from homology"/>
<reference evidence="10 11" key="1">
    <citation type="journal article" date="2019" name="Nat. Plants">
        <title>Genome sequencing of Musa balbisiana reveals subgenome evolution and function divergence in polyploid bananas.</title>
        <authorList>
            <person name="Yao X."/>
        </authorList>
    </citation>
    <scope>NUCLEOTIDE SEQUENCE [LARGE SCALE GENOMIC DNA]</scope>
    <source>
        <strain evidence="11">cv. DH-PKW</strain>
        <tissue evidence="10">Leaves</tissue>
    </source>
</reference>
<sequence length="451" mass="49908">MASRHQTVVPQQQRGGHVPAGKQKAGAAADGKNRRALGDIGNLVHAQVVEGKLESQINRPITRSFGAQLIANAQAVAAVAAANKKPVAIKANAVVARAGTKPAKKVAVKGKEKKTEEVKVIVISPDKNQEVPKQAADTSRSRTKSTRKKVTTLTSVLTARSKVACGLTGKPKELVDDIDAANTEDELAVVDYVEDIYKFYKSAEHHCRPHDYMDSQVEINAKMRAILADWLIEVHHKFELSPETLYLTFYIIDRYLSMETVLRRELQLVGVSAMLIASKYEEIWAPEVNDFICISDRAYTREQILGMEKAILNELEWNLTVPTPYVFLVRFLKAAGCDQEMERMVFFFAELAMMHYSMIMFCPSMVAAAAVHAARCTLKKIPLWTATLKHHTGFSEQQLLDCTQMLVNSHAAAPEGKLKVVFKKYSSEQFGAVALQPSAAKLVEELKAASL</sequence>
<dbReference type="SMART" id="SM00385">
    <property type="entry name" value="CYCLIN"/>
    <property type="match status" value="2"/>
</dbReference>
<evidence type="ECO:0000256" key="2">
    <source>
        <dbReference type="ARBA" id="ARBA00022618"/>
    </source>
</evidence>
<organism evidence="10 11">
    <name type="scientific">Musa balbisiana</name>
    <name type="common">Banana</name>
    <dbReference type="NCBI Taxonomy" id="52838"/>
    <lineage>
        <taxon>Eukaryota</taxon>
        <taxon>Viridiplantae</taxon>
        <taxon>Streptophyta</taxon>
        <taxon>Embryophyta</taxon>
        <taxon>Tracheophyta</taxon>
        <taxon>Spermatophyta</taxon>
        <taxon>Magnoliopsida</taxon>
        <taxon>Liliopsida</taxon>
        <taxon>Zingiberales</taxon>
        <taxon>Musaceae</taxon>
        <taxon>Musa</taxon>
    </lineage>
</organism>
<dbReference type="EMBL" id="PYDT01000005">
    <property type="protein sequence ID" value="THU59810.1"/>
    <property type="molecule type" value="Genomic_DNA"/>
</dbReference>